<name>A0A0A8ZR81_ARUDO</name>
<evidence type="ECO:0000313" key="1">
    <source>
        <dbReference type="EMBL" id="JAD39265.1"/>
    </source>
</evidence>
<sequence length="22" mass="2529">MCIDHLIYAAKSSSLYSLRFLP</sequence>
<accession>A0A0A8ZR81</accession>
<dbReference type="EMBL" id="GBRH01258630">
    <property type="protein sequence ID" value="JAD39265.1"/>
    <property type="molecule type" value="Transcribed_RNA"/>
</dbReference>
<reference evidence="1" key="2">
    <citation type="journal article" date="2015" name="Data Brief">
        <title>Shoot transcriptome of the giant reed, Arundo donax.</title>
        <authorList>
            <person name="Barrero R.A."/>
            <person name="Guerrero F.D."/>
            <person name="Moolhuijzen P."/>
            <person name="Goolsby J.A."/>
            <person name="Tidwell J."/>
            <person name="Bellgard S.E."/>
            <person name="Bellgard M.I."/>
        </authorList>
    </citation>
    <scope>NUCLEOTIDE SEQUENCE</scope>
    <source>
        <tissue evidence="1">Shoot tissue taken approximately 20 cm above the soil surface</tissue>
    </source>
</reference>
<proteinExistence type="predicted"/>
<protein>
    <submittedName>
        <fullName evidence="1">Uncharacterized protein</fullName>
    </submittedName>
</protein>
<dbReference type="AlphaFoldDB" id="A0A0A8ZR81"/>
<organism evidence="1">
    <name type="scientific">Arundo donax</name>
    <name type="common">Giant reed</name>
    <name type="synonym">Donax arundinaceus</name>
    <dbReference type="NCBI Taxonomy" id="35708"/>
    <lineage>
        <taxon>Eukaryota</taxon>
        <taxon>Viridiplantae</taxon>
        <taxon>Streptophyta</taxon>
        <taxon>Embryophyta</taxon>
        <taxon>Tracheophyta</taxon>
        <taxon>Spermatophyta</taxon>
        <taxon>Magnoliopsida</taxon>
        <taxon>Liliopsida</taxon>
        <taxon>Poales</taxon>
        <taxon>Poaceae</taxon>
        <taxon>PACMAD clade</taxon>
        <taxon>Arundinoideae</taxon>
        <taxon>Arundineae</taxon>
        <taxon>Arundo</taxon>
    </lineage>
</organism>
<reference evidence="1" key="1">
    <citation type="submission" date="2014-09" db="EMBL/GenBank/DDBJ databases">
        <authorList>
            <person name="Magalhaes I.L.F."/>
            <person name="Oliveira U."/>
            <person name="Santos F.R."/>
            <person name="Vidigal T.H.D.A."/>
            <person name="Brescovit A.D."/>
            <person name="Santos A.J."/>
        </authorList>
    </citation>
    <scope>NUCLEOTIDE SEQUENCE</scope>
    <source>
        <tissue evidence="1">Shoot tissue taken approximately 20 cm above the soil surface</tissue>
    </source>
</reference>